<gene>
    <name evidence="2" type="ORF">BgAZ_104740</name>
</gene>
<name>A0AAD8UVG9_BABGI</name>
<keyword evidence="3" id="KW-1185">Reference proteome</keyword>
<feature type="region of interest" description="Disordered" evidence="1">
    <location>
        <begin position="936"/>
        <end position="958"/>
    </location>
</feature>
<evidence type="ECO:0000313" key="3">
    <source>
        <dbReference type="Proteomes" id="UP001230268"/>
    </source>
</evidence>
<evidence type="ECO:0000313" key="2">
    <source>
        <dbReference type="EMBL" id="KAK1444568.1"/>
    </source>
</evidence>
<protein>
    <submittedName>
        <fullName evidence="2">Uncharacterized protein</fullName>
    </submittedName>
</protein>
<dbReference type="InterPro" id="IPR036322">
    <property type="entry name" value="WD40_repeat_dom_sf"/>
</dbReference>
<dbReference type="GO" id="GO:0033186">
    <property type="term" value="C:CAF-1 complex"/>
    <property type="evidence" value="ECO:0007669"/>
    <property type="project" value="TreeGrafter"/>
</dbReference>
<dbReference type="Proteomes" id="UP001230268">
    <property type="component" value="Unassembled WGS sequence"/>
</dbReference>
<sequence>MRIERVSSCCGSRGSLAAIDFQPHAKPRNVHRLATASATEVQIWALWRPEGDSVPKNPIKCVCLFTFKGHAPYEVSTARWSPNGRYLASTDSGGVTHILERNEEKSASLEISLRRVMESMSNGNDATVPEDVQPVVTREVTKYTFKYDGASSKKARITLEQPSREGGSKGTRISIESKSVHKEVVKPTTIHNSCGNYEIWTHLQPIRCPAKMGQLFDISWAPDNRSIVGGGLNGRVAVFDIHTKQIVAKFDAFEGIRVENEYNVRGYVKSVAWDPMTLFVAVQTSNRHVSVWRRSPPHPTGKPYKWTFKRVLYEEELFKKTQCDVLGGSRISWTPNGQAICFPNAGVGINNFAACFEVVHADVSHQTSLVAGERIDRSKLQFVYDIADHNVRPDPLLLLGHTSRVRNVRFSQDLLVSYKRGLCKGGTLADSDRFIYYAQTSDDGIVSIWRFKQSSNWYSHYKNEAHCICVIQNVTDEQSSMEDIAWGNSGKWLAIGTSQGGLIMIEMGEEETFTRYRSNWMLGVEAEDTHQLDMDFMDMVDKYLAKKAEESKSGDGMSPLLNSTNDIQMSYSICDVVPNNICSFRTSKSHDATCYYNGNMFLRNLSMDGFMSKGMPGNYFCIPRRHLIIMNQLVIYMFYLIVKDTLEALYCIAMLLCSLATPLLCIRMNHHGRPKCGMSHRITGATGKGYTAGYRTVLSTDIVGSMYTNIMYDITSSPYVEYEDGILYGGNSRCITSLKTIAKGIPYGIHSISKMIGLNSPSFVTCSYGINQDQLGSTIHNTVLANPPDDHYAQLCSNPSDLASISQSQNTLCDAFRGDGSMATPTETAPNRDQQMKNAESLKRKSRSSKRKSASLNDDMAVIDIWLNMDYSNVEELLAEHWINLTKEGTASKATKNIDKVVSDRGSQKKMIVLSTASDGVNDVFENKIMDDIVGSSPKTLDSTKTPLRNSDKPSKTTKKMIVETEKNGKHVENVFSPPCFRRIICIVASTPQGRKKIFATNNINNDVPATISCIEHDANGGFQIKWMKNVAPGFVTHMSPVKSAGVVLVIGQVGECLNYVEGNVPFKRKRWSTGDTLVARNGDKGISKRHINQETASYVTIMDSLTGETVSGPYELRDTNVSSVYAFSSGDRMLLAFTAANDSISLYSLDGLMMRKDVQLRLMFTSRINSFLPSEKYGDIMQIQLLNITMNAAADGRSKENLPFEESYSPLKISRADVTLEDIHTPSMDGGASSSVNRKVYMDTKTSSNHNDQLVSSASSPSLSIKNPLGALATPMSHDIRSGPIPVAPFDTGISLDMEPDNNMYAIMVYLRDPEVYVLTKFYDPIRLELGKDYGNSKNYCVPRDMLSLKSIRELYKRKLNGESIPEKSECGYVFNNLINRLVGALKLNHLITDKYNNDIRYDGLSTIDQRSEYQRFMESALIIGSRSEYTVHLYEYMQRAFSAAAMDEIANAVITLYKTYIEGVLHGWNRTSTRLSAFDSRMITAIGIDVIAIINHFILPLLRSMYEALSQECGNRNLYIVDTTTEVAFEGENLCHPYCTTTCPISEAKAVIENRDLTNEDKLLKVYNACGDLLKNIDVWEKIISQF</sequence>
<dbReference type="SMART" id="SM00320">
    <property type="entry name" value="WD40"/>
    <property type="match status" value="4"/>
</dbReference>
<dbReference type="EMBL" id="JAVEPI010000001">
    <property type="protein sequence ID" value="KAK1444568.1"/>
    <property type="molecule type" value="Genomic_DNA"/>
</dbReference>
<dbReference type="GO" id="GO:0006334">
    <property type="term" value="P:nucleosome assembly"/>
    <property type="evidence" value="ECO:0007669"/>
    <property type="project" value="TreeGrafter"/>
</dbReference>
<proteinExistence type="predicted"/>
<dbReference type="Gene3D" id="2.130.10.10">
    <property type="entry name" value="YVTN repeat-like/Quinoprotein amine dehydrogenase"/>
    <property type="match status" value="2"/>
</dbReference>
<dbReference type="GO" id="GO:0006335">
    <property type="term" value="P:DNA replication-dependent chromatin assembly"/>
    <property type="evidence" value="ECO:0007669"/>
    <property type="project" value="InterPro"/>
</dbReference>
<organism evidence="2 3">
    <name type="scientific">Babesia gibsoni</name>
    <dbReference type="NCBI Taxonomy" id="33632"/>
    <lineage>
        <taxon>Eukaryota</taxon>
        <taxon>Sar</taxon>
        <taxon>Alveolata</taxon>
        <taxon>Apicomplexa</taxon>
        <taxon>Aconoidasida</taxon>
        <taxon>Piroplasmida</taxon>
        <taxon>Babesiidae</taxon>
        <taxon>Babesia</taxon>
    </lineage>
</organism>
<accession>A0AAD8UVG9</accession>
<feature type="compositionally biased region" description="Basic residues" evidence="1">
    <location>
        <begin position="844"/>
        <end position="853"/>
    </location>
</feature>
<reference evidence="2" key="1">
    <citation type="submission" date="2023-08" db="EMBL/GenBank/DDBJ databases">
        <title>Draft sequence of the Babesia gibsoni genome.</title>
        <authorList>
            <person name="Yamagishi J.Y."/>
            <person name="Xuan X.X."/>
        </authorList>
    </citation>
    <scope>NUCLEOTIDE SEQUENCE</scope>
    <source>
        <strain evidence="2">Azabu</strain>
    </source>
</reference>
<dbReference type="SUPFAM" id="SSF50978">
    <property type="entry name" value="WD40 repeat-like"/>
    <property type="match status" value="1"/>
</dbReference>
<dbReference type="InterPro" id="IPR015943">
    <property type="entry name" value="WD40/YVTN_repeat-like_dom_sf"/>
</dbReference>
<dbReference type="InterPro" id="IPR001680">
    <property type="entry name" value="WD40_rpt"/>
</dbReference>
<dbReference type="PANTHER" id="PTHR15271">
    <property type="entry name" value="CHROMATIN ASSEMBLY FACTOR 1 SUBUNIT B"/>
    <property type="match status" value="1"/>
</dbReference>
<dbReference type="GO" id="GO:0005634">
    <property type="term" value="C:nucleus"/>
    <property type="evidence" value="ECO:0007669"/>
    <property type="project" value="TreeGrafter"/>
</dbReference>
<feature type="compositionally biased region" description="Polar residues" evidence="1">
    <location>
        <begin position="937"/>
        <end position="949"/>
    </location>
</feature>
<evidence type="ECO:0000256" key="1">
    <source>
        <dbReference type="SAM" id="MobiDB-lite"/>
    </source>
</evidence>
<feature type="compositionally biased region" description="Polar residues" evidence="1">
    <location>
        <begin position="823"/>
        <end position="838"/>
    </location>
</feature>
<feature type="region of interest" description="Disordered" evidence="1">
    <location>
        <begin position="816"/>
        <end position="854"/>
    </location>
</feature>
<dbReference type="PANTHER" id="PTHR15271:SF4">
    <property type="entry name" value="CHROMATIN ASSEMBLY FACTOR 1 SUBUNIT B"/>
    <property type="match status" value="1"/>
</dbReference>
<dbReference type="Pfam" id="PF00400">
    <property type="entry name" value="WD40"/>
    <property type="match status" value="1"/>
</dbReference>
<dbReference type="InterPro" id="IPR045145">
    <property type="entry name" value="PTHR15271"/>
</dbReference>
<comment type="caution">
    <text evidence="2">The sequence shown here is derived from an EMBL/GenBank/DDBJ whole genome shotgun (WGS) entry which is preliminary data.</text>
</comment>